<name>A0AAD2FI55_9STRA</name>
<keyword evidence="3" id="KW-1185">Reference proteome</keyword>
<comment type="caution">
    <text evidence="1">The sequence shown here is derived from an EMBL/GenBank/DDBJ whole genome shotgun (WGS) entry which is preliminary data.</text>
</comment>
<proteinExistence type="predicted"/>
<dbReference type="EMBL" id="CAKOGP040000902">
    <property type="protein sequence ID" value="CAJ1940538.1"/>
    <property type="molecule type" value="Genomic_DNA"/>
</dbReference>
<evidence type="ECO:0000313" key="1">
    <source>
        <dbReference type="EMBL" id="CAJ1940538.1"/>
    </source>
</evidence>
<evidence type="ECO:0000313" key="3">
    <source>
        <dbReference type="Proteomes" id="UP001295423"/>
    </source>
</evidence>
<sequence length="194" mass="22562">MVPPRRRFHKTPPARIKNRWPGDWDWQYLPIRELPLKIVPCLPWGKEKKFNTPTKTLHENIPGNGQVQPTFMLIAHLVQASNYLDETDYNVLTLVTPALAKNSLLLEFPFSCPWKTTCKRQWGFGKVHKDRYGTHAKVNPRSMIHYAWGFLLTVDRHKVIIALPQWRQYASLCRFASVTLLACLKEPRGLSHPN</sequence>
<dbReference type="AlphaFoldDB" id="A0AAD2FI55"/>
<dbReference type="EMBL" id="CAKOGP040001847">
    <property type="protein sequence ID" value="CAJ1954009.1"/>
    <property type="molecule type" value="Genomic_DNA"/>
</dbReference>
<gene>
    <name evidence="2" type="ORF">CYCCA115_LOCUS14607</name>
    <name evidence="1" type="ORF">CYCCA115_LOCUS7085</name>
</gene>
<organism evidence="1 3">
    <name type="scientific">Cylindrotheca closterium</name>
    <dbReference type="NCBI Taxonomy" id="2856"/>
    <lineage>
        <taxon>Eukaryota</taxon>
        <taxon>Sar</taxon>
        <taxon>Stramenopiles</taxon>
        <taxon>Ochrophyta</taxon>
        <taxon>Bacillariophyta</taxon>
        <taxon>Bacillariophyceae</taxon>
        <taxon>Bacillariophycidae</taxon>
        <taxon>Bacillariales</taxon>
        <taxon>Bacillariaceae</taxon>
        <taxon>Cylindrotheca</taxon>
    </lineage>
</organism>
<evidence type="ECO:0000313" key="2">
    <source>
        <dbReference type="EMBL" id="CAJ1954009.1"/>
    </source>
</evidence>
<reference evidence="1" key="1">
    <citation type="submission" date="2023-08" db="EMBL/GenBank/DDBJ databases">
        <authorList>
            <person name="Audoor S."/>
            <person name="Bilcke G."/>
        </authorList>
    </citation>
    <scope>NUCLEOTIDE SEQUENCE</scope>
</reference>
<protein>
    <submittedName>
        <fullName evidence="1">Uncharacterized protein</fullName>
    </submittedName>
</protein>
<dbReference type="Proteomes" id="UP001295423">
    <property type="component" value="Unassembled WGS sequence"/>
</dbReference>
<accession>A0AAD2FI55</accession>